<proteinExistence type="predicted"/>
<sequence>TVELVDSCGLADDGKVRVLDSANLAVRFHSAKLLVADLTIHSSALALGSAQKALDELVHGYQKRGWWIARTEEELQQLSRSTRSLPPSVVFMITGTNRRRDRLVVDLRRANRSSTRDSSSSVRERLYVTATMWVMDCSRAFYKLRWVDLLALLIVRSKLFTSGQNNQRPAARLARTASRLRRHDGARQFGAYARGSVRRL</sequence>
<organism evidence="1 2">
    <name type="scientific">Perkinsus olseni</name>
    <name type="common">Perkinsus atlanticus</name>
    <dbReference type="NCBI Taxonomy" id="32597"/>
    <lineage>
        <taxon>Eukaryota</taxon>
        <taxon>Sar</taxon>
        <taxon>Alveolata</taxon>
        <taxon>Perkinsozoa</taxon>
        <taxon>Perkinsea</taxon>
        <taxon>Perkinsida</taxon>
        <taxon>Perkinsidae</taxon>
        <taxon>Perkinsus</taxon>
    </lineage>
</organism>
<evidence type="ECO:0000313" key="1">
    <source>
        <dbReference type="EMBL" id="KAF4647099.1"/>
    </source>
</evidence>
<reference evidence="1 2" key="1">
    <citation type="submission" date="2020-04" db="EMBL/GenBank/DDBJ databases">
        <title>Perkinsus olseni comparative genomics.</title>
        <authorList>
            <person name="Bogema D.R."/>
        </authorList>
    </citation>
    <scope>NUCLEOTIDE SEQUENCE [LARGE SCALE GENOMIC DNA]</scope>
    <source>
        <strain evidence="1">ATCC PRA-179</strain>
    </source>
</reference>
<dbReference type="Proteomes" id="UP000570595">
    <property type="component" value="Unassembled WGS sequence"/>
</dbReference>
<evidence type="ECO:0000313" key="2">
    <source>
        <dbReference type="Proteomes" id="UP000570595"/>
    </source>
</evidence>
<comment type="caution">
    <text evidence="1">The sequence shown here is derived from an EMBL/GenBank/DDBJ whole genome shotgun (WGS) entry which is preliminary data.</text>
</comment>
<feature type="non-terminal residue" evidence="1">
    <location>
        <position position="200"/>
    </location>
</feature>
<dbReference type="AlphaFoldDB" id="A0A7J6KK97"/>
<dbReference type="EMBL" id="JABAHT010002631">
    <property type="protein sequence ID" value="KAF4647099.1"/>
    <property type="molecule type" value="Genomic_DNA"/>
</dbReference>
<accession>A0A7J6KK97</accession>
<name>A0A7J6KK97_PEROL</name>
<protein>
    <submittedName>
        <fullName evidence="1">Uncharacterized protein</fullName>
    </submittedName>
</protein>
<gene>
    <name evidence="1" type="ORF">FOZ61_004660</name>
</gene>